<dbReference type="KEGG" id="tum:CBW65_13975"/>
<keyword evidence="2" id="KW-1185">Reference proteome</keyword>
<dbReference type="Proteomes" id="UP000195437">
    <property type="component" value="Chromosome"/>
</dbReference>
<evidence type="ECO:0000313" key="2">
    <source>
        <dbReference type="Proteomes" id="UP000195437"/>
    </source>
</evidence>
<dbReference type="EMBL" id="CP021434">
    <property type="protein sequence ID" value="ARU61986.1"/>
    <property type="molecule type" value="Genomic_DNA"/>
</dbReference>
<evidence type="ECO:0000313" key="1">
    <source>
        <dbReference type="EMBL" id="ARU61986.1"/>
    </source>
</evidence>
<reference evidence="2" key="1">
    <citation type="submission" date="2017-05" db="EMBL/GenBank/DDBJ databases">
        <authorList>
            <person name="Sung H."/>
        </authorList>
    </citation>
    <scope>NUCLEOTIDE SEQUENCE [LARGE SCALE GENOMIC DNA]</scope>
    <source>
        <strain evidence="2">AR23208</strain>
    </source>
</reference>
<gene>
    <name evidence="1" type="ORF">CBW65_13975</name>
</gene>
<dbReference type="RefSeq" id="WP_087457352.1">
    <property type="nucleotide sequence ID" value="NZ_CP021434.1"/>
</dbReference>
<protein>
    <submittedName>
        <fullName evidence="1">Uncharacterized protein</fullName>
    </submittedName>
</protein>
<accession>A0A1Y0IQ72</accession>
<proteinExistence type="predicted"/>
<dbReference type="AlphaFoldDB" id="A0A1Y0IQ72"/>
<sequence>MEIELKGGKVHKLTTGDEIVMKSHQNRHISRSLNGKRTHVVEISNEHVIVINPMTNQRVRISKHNIVALIVNQSNILFVENEPYIDTVFANDNLEVLQRTAQRRKQRGVSSEGKPVTLENFEIKKQEQVSDNIKLVFDQKSGLHIYVDENIPEHENDSPSLVNIGMQTDTDQTLSSTTTRPNTFRNPKITEEDARREMEAEMQCYSQCQLTKS</sequence>
<name>A0A1Y0IQ72_9BACL</name>
<organism evidence="1 2">
    <name type="scientific">Tumebacillus avium</name>
    <dbReference type="NCBI Taxonomy" id="1903704"/>
    <lineage>
        <taxon>Bacteria</taxon>
        <taxon>Bacillati</taxon>
        <taxon>Bacillota</taxon>
        <taxon>Bacilli</taxon>
        <taxon>Bacillales</taxon>
        <taxon>Alicyclobacillaceae</taxon>
        <taxon>Tumebacillus</taxon>
    </lineage>
</organism>